<evidence type="ECO:0000313" key="2">
    <source>
        <dbReference type="Proteomes" id="UP000828048"/>
    </source>
</evidence>
<reference evidence="1 2" key="1">
    <citation type="journal article" date="2021" name="Hortic Res">
        <title>High-quality reference genome and annotation aids understanding of berry development for evergreen blueberry (Vaccinium darrowii).</title>
        <authorList>
            <person name="Yu J."/>
            <person name="Hulse-Kemp A.M."/>
            <person name="Babiker E."/>
            <person name="Staton M."/>
        </authorList>
    </citation>
    <scope>NUCLEOTIDE SEQUENCE [LARGE SCALE GENOMIC DNA]</scope>
    <source>
        <strain evidence="2">cv. NJ 8807/NJ 8810</strain>
        <tissue evidence="1">Young leaf</tissue>
    </source>
</reference>
<evidence type="ECO:0000313" key="1">
    <source>
        <dbReference type="EMBL" id="KAH7845500.1"/>
    </source>
</evidence>
<comment type="caution">
    <text evidence="1">The sequence shown here is derived from an EMBL/GenBank/DDBJ whole genome shotgun (WGS) entry which is preliminary data.</text>
</comment>
<organism evidence="1 2">
    <name type="scientific">Vaccinium darrowii</name>
    <dbReference type="NCBI Taxonomy" id="229202"/>
    <lineage>
        <taxon>Eukaryota</taxon>
        <taxon>Viridiplantae</taxon>
        <taxon>Streptophyta</taxon>
        <taxon>Embryophyta</taxon>
        <taxon>Tracheophyta</taxon>
        <taxon>Spermatophyta</taxon>
        <taxon>Magnoliopsida</taxon>
        <taxon>eudicotyledons</taxon>
        <taxon>Gunneridae</taxon>
        <taxon>Pentapetalae</taxon>
        <taxon>asterids</taxon>
        <taxon>Ericales</taxon>
        <taxon>Ericaceae</taxon>
        <taxon>Vaccinioideae</taxon>
        <taxon>Vaccinieae</taxon>
        <taxon>Vaccinium</taxon>
    </lineage>
</organism>
<proteinExistence type="predicted"/>
<sequence length="141" mass="16367">MLAHPEAERIFWVDSDLVFTNIDFKPPLEKYRDHNLVVHGWLSTVYEQKNWGSVNSEVFFIRNCQWSNGVLGGLGCDGPNNSKLQKVGWIVTLTMSDKIHPEVDDQSALVYLLLKEKDTWGKKIYMENQYDLSGYCIDFIY</sequence>
<dbReference type="EMBL" id="CM037155">
    <property type="protein sequence ID" value="KAH7845500.1"/>
    <property type="molecule type" value="Genomic_DNA"/>
</dbReference>
<name>A0ACB7XXT3_9ERIC</name>
<keyword evidence="2" id="KW-1185">Reference proteome</keyword>
<gene>
    <name evidence="1" type="ORF">Vadar_002924</name>
</gene>
<accession>A0ACB7XXT3</accession>
<protein>
    <submittedName>
        <fullName evidence="1">Uncharacterized protein</fullName>
    </submittedName>
</protein>
<dbReference type="Proteomes" id="UP000828048">
    <property type="component" value="Chromosome 5"/>
</dbReference>